<reference evidence="2" key="1">
    <citation type="journal article" date="2014" name="Int. J. Syst. Evol. Microbiol.">
        <title>Complete genome sequence of Corynebacterium casei LMG S-19264T (=DSM 44701T), isolated from a smear-ripened cheese.</title>
        <authorList>
            <consortium name="US DOE Joint Genome Institute (JGI-PGF)"/>
            <person name="Walter F."/>
            <person name="Albersmeier A."/>
            <person name="Kalinowski J."/>
            <person name="Ruckert C."/>
        </authorList>
    </citation>
    <scope>NUCLEOTIDE SEQUENCE</scope>
    <source>
        <strain evidence="2">VKM Ac-1069</strain>
    </source>
</reference>
<feature type="transmembrane region" description="Helical" evidence="1">
    <location>
        <begin position="232"/>
        <end position="253"/>
    </location>
</feature>
<keyword evidence="3" id="KW-1185">Reference proteome</keyword>
<organism evidence="2 3">
    <name type="scientific">Pseudonocardia halophobica</name>
    <dbReference type="NCBI Taxonomy" id="29401"/>
    <lineage>
        <taxon>Bacteria</taxon>
        <taxon>Bacillati</taxon>
        <taxon>Actinomycetota</taxon>
        <taxon>Actinomycetes</taxon>
        <taxon>Pseudonocardiales</taxon>
        <taxon>Pseudonocardiaceae</taxon>
        <taxon>Pseudonocardia</taxon>
    </lineage>
</organism>
<reference evidence="2" key="2">
    <citation type="submission" date="2023-01" db="EMBL/GenBank/DDBJ databases">
        <authorList>
            <person name="Sun Q."/>
            <person name="Evtushenko L."/>
        </authorList>
    </citation>
    <scope>NUCLEOTIDE SEQUENCE</scope>
    <source>
        <strain evidence="2">VKM Ac-1069</strain>
    </source>
</reference>
<keyword evidence="1" id="KW-0472">Membrane</keyword>
<proteinExistence type="predicted"/>
<evidence type="ECO:0000256" key="1">
    <source>
        <dbReference type="SAM" id="Phobius"/>
    </source>
</evidence>
<keyword evidence="1" id="KW-0812">Transmembrane</keyword>
<gene>
    <name evidence="2" type="ORF">GCM10017577_64600</name>
</gene>
<dbReference type="RefSeq" id="WP_037052145.1">
    <property type="nucleotide sequence ID" value="NZ_BAAAUZ010000050.1"/>
</dbReference>
<name>A0A9W6P015_9PSEU</name>
<feature type="transmembrane region" description="Helical" evidence="1">
    <location>
        <begin position="259"/>
        <end position="280"/>
    </location>
</feature>
<sequence length="385" mass="41722">MATPEPVRNPVDEALDLLGTTLAGAEANDREDLARRLRAARDDLAGATTAGRRVAAMRAASQELVRALDSLRSDLRFRRAALADPARGARLRAELKALRTRSSRLRAVSREWSQILGDGFAGLSSDVEFSLRTRTRAVLADTERDIGEHDPGKERAAIMGRFRDRLAAEADRLRVELDYGVRVVADRLTEGTELTERLPMPHIPIPPGAETVALIEEPPAGDAGRTPIPARLLTVVMPSYGGIMMAFVLTRFLGVAVPVWMLVTGACLGAIGLGGAALSGERKRGLDRRRADVRTAVRTMIDEFQLTVGKQARDAARSANAELRRAVTAALTRRDDELDSRLGSALSAVEGLEKVAADLTDIDDDIATIDGLRRRAGTLMPQFPR</sequence>
<accession>A0A9W6P015</accession>
<evidence type="ECO:0000313" key="2">
    <source>
        <dbReference type="EMBL" id="GLL15310.1"/>
    </source>
</evidence>
<keyword evidence="1" id="KW-1133">Transmembrane helix</keyword>
<dbReference type="AlphaFoldDB" id="A0A9W6P015"/>
<comment type="caution">
    <text evidence="2">The sequence shown here is derived from an EMBL/GenBank/DDBJ whole genome shotgun (WGS) entry which is preliminary data.</text>
</comment>
<dbReference type="EMBL" id="BSFQ01000044">
    <property type="protein sequence ID" value="GLL15310.1"/>
    <property type="molecule type" value="Genomic_DNA"/>
</dbReference>
<evidence type="ECO:0000313" key="3">
    <source>
        <dbReference type="Proteomes" id="UP001143463"/>
    </source>
</evidence>
<dbReference type="Proteomes" id="UP001143463">
    <property type="component" value="Unassembled WGS sequence"/>
</dbReference>
<protein>
    <submittedName>
        <fullName evidence="2">Uncharacterized protein</fullName>
    </submittedName>
</protein>